<evidence type="ECO:0000256" key="2">
    <source>
        <dbReference type="SAM" id="Phobius"/>
    </source>
</evidence>
<protein>
    <submittedName>
        <fullName evidence="3">Uncharacterized protein</fullName>
    </submittedName>
</protein>
<reference evidence="3 4" key="1">
    <citation type="submission" date="2019-04" db="EMBL/GenBank/DDBJ databases">
        <title>Streptomyces lasaliensis sp. nov., an Actinomycete isolated from soil which produces the polyether antibiotic lasalocid.</title>
        <authorList>
            <person name="Erwin G."/>
            <person name="Haber C."/>
        </authorList>
    </citation>
    <scope>NUCLEOTIDE SEQUENCE [LARGE SCALE GENOMIC DNA]</scope>
    <source>
        <strain evidence="3 4">X-537</strain>
    </source>
</reference>
<organism evidence="3 4">
    <name type="scientific">Streptomyces lasalocidi</name>
    <name type="common">Streptomyces lasaliensis</name>
    <dbReference type="NCBI Taxonomy" id="324833"/>
    <lineage>
        <taxon>Bacteria</taxon>
        <taxon>Bacillati</taxon>
        <taxon>Actinomycetota</taxon>
        <taxon>Actinomycetes</taxon>
        <taxon>Kitasatosporales</taxon>
        <taxon>Streptomycetaceae</taxon>
        <taxon>Streptomyces</taxon>
    </lineage>
</organism>
<sequence>MLTRLAINGTHRPSITVRGARMRLRKRATVVVVLSSAVLTALAPLAAPMPWETSRTPAPTHHVPPRAADGGPATTLCAPPCYQ</sequence>
<dbReference type="RefSeq" id="WP_137309159.1">
    <property type="nucleotide sequence ID" value="NZ_SZNQ01000001.1"/>
</dbReference>
<name>A0A4U5WMA0_STRLS</name>
<gene>
    <name evidence="3" type="ORF">E4U91_26605</name>
</gene>
<evidence type="ECO:0000256" key="1">
    <source>
        <dbReference type="SAM" id="MobiDB-lite"/>
    </source>
</evidence>
<evidence type="ECO:0000313" key="3">
    <source>
        <dbReference type="EMBL" id="TKT03305.1"/>
    </source>
</evidence>
<comment type="caution">
    <text evidence="3">The sequence shown here is derived from an EMBL/GenBank/DDBJ whole genome shotgun (WGS) entry which is preliminary data.</text>
</comment>
<proteinExistence type="predicted"/>
<dbReference type="EMBL" id="SZNQ01000001">
    <property type="protein sequence ID" value="TKT03305.1"/>
    <property type="molecule type" value="Genomic_DNA"/>
</dbReference>
<dbReference type="Proteomes" id="UP000305929">
    <property type="component" value="Unassembled WGS sequence"/>
</dbReference>
<keyword evidence="4" id="KW-1185">Reference proteome</keyword>
<feature type="transmembrane region" description="Helical" evidence="2">
    <location>
        <begin position="28"/>
        <end position="47"/>
    </location>
</feature>
<keyword evidence="2" id="KW-1133">Transmembrane helix</keyword>
<feature type="region of interest" description="Disordered" evidence="1">
    <location>
        <begin position="49"/>
        <end position="83"/>
    </location>
</feature>
<dbReference type="AlphaFoldDB" id="A0A4U5WMA0"/>
<keyword evidence="2" id="KW-0812">Transmembrane</keyword>
<accession>A0A4U5WMA0</accession>
<keyword evidence="2" id="KW-0472">Membrane</keyword>
<evidence type="ECO:0000313" key="4">
    <source>
        <dbReference type="Proteomes" id="UP000305929"/>
    </source>
</evidence>